<feature type="compositionally biased region" description="Acidic residues" evidence="1">
    <location>
        <begin position="533"/>
        <end position="550"/>
    </location>
</feature>
<protein>
    <recommendedName>
        <fullName evidence="4">Protein kinase domain-containing protein</fullName>
    </recommendedName>
</protein>
<evidence type="ECO:0008006" key="4">
    <source>
        <dbReference type="Google" id="ProtNLM"/>
    </source>
</evidence>
<name>A0A8H6XM73_9AGAR</name>
<organism evidence="2 3">
    <name type="scientific">Mycena venus</name>
    <dbReference type="NCBI Taxonomy" id="2733690"/>
    <lineage>
        <taxon>Eukaryota</taxon>
        <taxon>Fungi</taxon>
        <taxon>Dikarya</taxon>
        <taxon>Basidiomycota</taxon>
        <taxon>Agaricomycotina</taxon>
        <taxon>Agaricomycetes</taxon>
        <taxon>Agaricomycetidae</taxon>
        <taxon>Agaricales</taxon>
        <taxon>Marasmiineae</taxon>
        <taxon>Mycenaceae</taxon>
        <taxon>Mycena</taxon>
    </lineage>
</organism>
<evidence type="ECO:0000313" key="3">
    <source>
        <dbReference type="Proteomes" id="UP000620124"/>
    </source>
</evidence>
<accession>A0A8H6XM73</accession>
<feature type="region of interest" description="Disordered" evidence="1">
    <location>
        <begin position="523"/>
        <end position="550"/>
    </location>
</feature>
<dbReference type="AlphaFoldDB" id="A0A8H6XM73"/>
<dbReference type="EMBL" id="JACAZI010000015">
    <property type="protein sequence ID" value="KAF7344250.1"/>
    <property type="molecule type" value="Genomic_DNA"/>
</dbReference>
<comment type="caution">
    <text evidence="2">The sequence shown here is derived from an EMBL/GenBank/DDBJ whole genome shotgun (WGS) entry which is preliminary data.</text>
</comment>
<proteinExistence type="predicted"/>
<dbReference type="Proteomes" id="UP000620124">
    <property type="component" value="Unassembled WGS sequence"/>
</dbReference>
<gene>
    <name evidence="2" type="ORF">MVEN_01716300</name>
</gene>
<dbReference type="OrthoDB" id="2931740at2759"/>
<evidence type="ECO:0000313" key="2">
    <source>
        <dbReference type="EMBL" id="KAF7344250.1"/>
    </source>
</evidence>
<reference evidence="2" key="1">
    <citation type="submission" date="2020-05" db="EMBL/GenBank/DDBJ databases">
        <title>Mycena genomes resolve the evolution of fungal bioluminescence.</title>
        <authorList>
            <person name="Tsai I.J."/>
        </authorList>
    </citation>
    <scope>NUCLEOTIDE SEQUENCE</scope>
    <source>
        <strain evidence="2">CCC161011</strain>
    </source>
</reference>
<keyword evidence="3" id="KW-1185">Reference proteome</keyword>
<evidence type="ECO:0000256" key="1">
    <source>
        <dbReference type="SAM" id="MobiDB-lite"/>
    </source>
</evidence>
<sequence length="612" mass="69276">MEEDPPSEPQTTDDGDGQTAVRYTSAFFAHPRHFAINGGSFINTNINHAAPSEPPDFRMIPIGDLNLLREIRHDGGSGVIDRRKRRAPVRRMYTARITGSQSAVTAVMFQGEGAEEQCRAAISQYITVRHPNILQLYGLARTRGLHAAVFHDDLIPYKEVREKYCHSHFSTVFFWACMKGQLQDARGYVSSIWGRKPYWRDYTPWIRLSTGLLIIELTPPHSMDVALYLVGYGLPPSRTSLLNPPPATEIITSMSLNDYHNICSWDLDQLRNFTISTHVPIRLGSIRQSSGAEYENSFEIAFASNWEAVDHGWRTEDLIVEGCWTRITLEEGTSILENGWTRVNSADVADEYLRRIYSKDSCSEGWIAQANHIFNSLNIKSDFENHFLVHGIQCWLRLSGLTKDLPPGYLFLCPFAEFEADVLGCFELSECPAYWSHDASGTECLSKEEARNLGFPDINFEMTVAGLLWDSSIYDGVHQFHEAKGFDPYSQEVAIELGYPLFEISCIRDDLLAHLREDFTDDGYSESDREFGNEEFPESPTEDDAQDEDSAMELRYSKNAARHDADSVTTVRLSHHLDEAEKVSPSRSLNIIIRIQLALILLASVFALYDSL</sequence>